<dbReference type="OrthoDB" id="9812811at2"/>
<dbReference type="EMBL" id="LM995447">
    <property type="protein sequence ID" value="CDZ24399.1"/>
    <property type="molecule type" value="Genomic_DNA"/>
</dbReference>
<reference evidence="3" key="1">
    <citation type="submission" date="2014-07" db="EMBL/GenBank/DDBJ databases">
        <authorList>
            <person name="Wibberg D."/>
        </authorList>
    </citation>
    <scope>NUCLEOTIDE SEQUENCE [LARGE SCALE GENOMIC DNA]</scope>
    <source>
        <strain evidence="3">DG5</strain>
    </source>
</reference>
<dbReference type="PATRIC" id="fig|29343.3.peg.1354"/>
<proteinExistence type="predicted"/>
<dbReference type="HOGENOM" id="CLU_3041993_0_0_9"/>
<dbReference type="InterPro" id="IPR000866">
    <property type="entry name" value="AhpC/TSA"/>
</dbReference>
<dbReference type="InterPro" id="IPR036249">
    <property type="entry name" value="Thioredoxin-like_sf"/>
</dbReference>
<sequence>MSDYKGLMIGEKAPHFQADSTYGQINFPEDYKGKWVVFFSYPGDLAQVAAKTNR</sequence>
<organism evidence="2 3">
    <name type="scientific">[Clostridium] cellulosi</name>
    <dbReference type="NCBI Taxonomy" id="29343"/>
    <lineage>
        <taxon>Bacteria</taxon>
        <taxon>Bacillati</taxon>
        <taxon>Bacillota</taxon>
        <taxon>Clostridia</taxon>
        <taxon>Eubacteriales</taxon>
        <taxon>Oscillospiraceae</taxon>
        <taxon>Oscillospiraceae incertae sedis</taxon>
    </lineage>
</organism>
<keyword evidence="3" id="KW-1185">Reference proteome</keyword>
<dbReference type="STRING" id="29343.CCDG5_1285"/>
<dbReference type="Gene3D" id="3.40.30.10">
    <property type="entry name" value="Glutaredoxin"/>
    <property type="match status" value="1"/>
</dbReference>
<dbReference type="AlphaFoldDB" id="A0A078KTJ0"/>
<gene>
    <name evidence="2" type="ORF">CCDG5_1285</name>
</gene>
<dbReference type="GO" id="GO:0016491">
    <property type="term" value="F:oxidoreductase activity"/>
    <property type="evidence" value="ECO:0007669"/>
    <property type="project" value="InterPro"/>
</dbReference>
<name>A0A078KTJ0_9FIRM</name>
<protein>
    <recommendedName>
        <fullName evidence="1">Alkyl hydroperoxide reductase subunit C/ Thiol specific antioxidant domain-containing protein</fullName>
    </recommendedName>
</protein>
<evidence type="ECO:0000313" key="3">
    <source>
        <dbReference type="Proteomes" id="UP000032431"/>
    </source>
</evidence>
<evidence type="ECO:0000313" key="2">
    <source>
        <dbReference type="EMBL" id="CDZ24399.1"/>
    </source>
</evidence>
<dbReference type="Pfam" id="PF00578">
    <property type="entry name" value="AhpC-TSA"/>
    <property type="match status" value="1"/>
</dbReference>
<evidence type="ECO:0000259" key="1">
    <source>
        <dbReference type="Pfam" id="PF00578"/>
    </source>
</evidence>
<dbReference type="SUPFAM" id="SSF52833">
    <property type="entry name" value="Thioredoxin-like"/>
    <property type="match status" value="1"/>
</dbReference>
<dbReference type="GO" id="GO:0016209">
    <property type="term" value="F:antioxidant activity"/>
    <property type="evidence" value="ECO:0007669"/>
    <property type="project" value="InterPro"/>
</dbReference>
<dbReference type="Proteomes" id="UP000032431">
    <property type="component" value="Chromosome I"/>
</dbReference>
<feature type="domain" description="Alkyl hydroperoxide reductase subunit C/ Thiol specific antioxidant" evidence="1">
    <location>
        <begin position="9"/>
        <end position="49"/>
    </location>
</feature>
<dbReference type="KEGG" id="ccel:CCDG5_1285"/>
<accession>A0A078KTJ0</accession>